<dbReference type="GO" id="GO:0006302">
    <property type="term" value="P:double-strand break repair"/>
    <property type="evidence" value="ECO:0007669"/>
    <property type="project" value="TreeGrafter"/>
</dbReference>
<dbReference type="Pfam" id="PF13166">
    <property type="entry name" value="AAA_13"/>
    <property type="match status" value="1"/>
</dbReference>
<dbReference type="InterPro" id="IPR027417">
    <property type="entry name" value="P-loop_NTPase"/>
</dbReference>
<dbReference type="InterPro" id="IPR026866">
    <property type="entry name" value="CR006_AAA"/>
</dbReference>
<evidence type="ECO:0000313" key="3">
    <source>
        <dbReference type="EMBL" id="RJX68152.1"/>
    </source>
</evidence>
<sequence length="779" mass="84629">MFSKFVIRNVGVLRAFDTPGSPKLSQLTLFYGGNGRGKSTLTSVLRAARDGCSNTVLARQSLGNGGAAPDVTLIADAGNIRFENGKWKSKSAPIEVFDTTFIADNIYAGELTELAHDRGLFTVIIGKDGVRLATHLEHFNEINRKTAAELKAAETALAEDKPADMGLDEFFALAPNPDYDKRLEDAERAVKAVQQADKIAALKQLEELPVPALPAGMAAALASTVADIDTSARDRLLEHFTRFHLDKKAEEWIGYGLDHIHDDSCPFCGREDVDQAGMVTLYGQIFGDTYKAHLATVRELGVEVDSALGEDTRTGLTAKVETNAEAARKWGEYVRLDKPLPEMAELGPVIADAHKAAKSLCDKKRASPLDKLEAEAELSEIAAKITAANDLINAYNEAVVAINDATAKVSTATPTNLAVAQATRDNVKKRIARHDAGVQKRVDAYFRAKKRDARTRKTRTYIQKKLKDVNEASAAQYHSRVNHYLGRFGASFTISKITNSMQGNSGQVDYGLLIKGETVARGRGRQADAIPSFRNTLSAGDKTTLAFAFFLAMLDSDTGLAGKTVVVDDPLSSHDSHRRYMTVEVIKELCGRCRQMIVLSHDEHLLLDIEARCAGTPCTAFKIDFATGGQWSEASVVDLDLLCRARHIEMIDELTAYVDRNEGDHAKVALTVRRVLETHYRRYRAYFTPDQNLGSIVKAIASEGSSHPCHRDLTQLDRCNNATCDDHHGENANTGSARTLGPDEVKVIATDALELIGARRPASSSHASAGAAATAAPVS</sequence>
<comment type="caution">
    <text evidence="3">The sequence shown here is derived from an EMBL/GenBank/DDBJ whole genome shotgun (WGS) entry which is preliminary data.</text>
</comment>
<protein>
    <recommendedName>
        <fullName evidence="2">Protein CR006 P-loop domain-containing protein</fullName>
    </recommendedName>
</protein>
<dbReference type="EMBL" id="RAHJ01000018">
    <property type="protein sequence ID" value="RJX68152.1"/>
    <property type="molecule type" value="Genomic_DNA"/>
</dbReference>
<dbReference type="PANTHER" id="PTHR32182:SF0">
    <property type="entry name" value="DNA REPLICATION AND REPAIR PROTEIN RECF"/>
    <property type="match status" value="1"/>
</dbReference>
<proteinExistence type="predicted"/>
<dbReference type="SUPFAM" id="SSF52540">
    <property type="entry name" value="P-loop containing nucleoside triphosphate hydrolases"/>
    <property type="match status" value="1"/>
</dbReference>
<gene>
    <name evidence="3" type="ORF">D6858_09575</name>
</gene>
<name>A0A419R2N9_9SPHN</name>
<dbReference type="OrthoDB" id="9789562at2"/>
<feature type="domain" description="Protein CR006 P-loop" evidence="2">
    <location>
        <begin position="181"/>
        <end position="614"/>
    </location>
</feature>
<organism evidence="3 4">
    <name type="scientific">Tsuneonella suprasediminis</name>
    <dbReference type="NCBI Taxonomy" id="2306996"/>
    <lineage>
        <taxon>Bacteria</taxon>
        <taxon>Pseudomonadati</taxon>
        <taxon>Pseudomonadota</taxon>
        <taxon>Alphaproteobacteria</taxon>
        <taxon>Sphingomonadales</taxon>
        <taxon>Erythrobacteraceae</taxon>
        <taxon>Tsuneonella</taxon>
    </lineage>
</organism>
<dbReference type="RefSeq" id="WP_120109392.1">
    <property type="nucleotide sequence ID" value="NZ_RAHJ01000018.1"/>
</dbReference>
<reference evidence="3 4" key="1">
    <citation type="submission" date="2018-09" db="EMBL/GenBank/DDBJ databases">
        <title>Altererythrobacter sp.Ery1 and Ery12, the genome sequencing of novel strains in genus Alterythrobacter.</title>
        <authorList>
            <person name="Cheng H."/>
            <person name="Wu Y.-H."/>
            <person name="Fang C."/>
            <person name="Xu X.-W."/>
        </authorList>
    </citation>
    <scope>NUCLEOTIDE SEQUENCE [LARGE SCALE GENOMIC DNA]</scope>
    <source>
        <strain evidence="3 4">Ery12</strain>
    </source>
</reference>
<evidence type="ECO:0000259" key="2">
    <source>
        <dbReference type="Pfam" id="PF13166"/>
    </source>
</evidence>
<dbReference type="PANTHER" id="PTHR32182">
    <property type="entry name" value="DNA REPLICATION AND REPAIR PROTEIN RECF"/>
    <property type="match status" value="1"/>
</dbReference>
<evidence type="ECO:0000313" key="4">
    <source>
        <dbReference type="Proteomes" id="UP000284322"/>
    </source>
</evidence>
<dbReference type="Proteomes" id="UP000284322">
    <property type="component" value="Unassembled WGS sequence"/>
</dbReference>
<dbReference type="GO" id="GO:0000731">
    <property type="term" value="P:DNA synthesis involved in DNA repair"/>
    <property type="evidence" value="ECO:0007669"/>
    <property type="project" value="TreeGrafter"/>
</dbReference>
<keyword evidence="4" id="KW-1185">Reference proteome</keyword>
<dbReference type="Gene3D" id="3.40.50.300">
    <property type="entry name" value="P-loop containing nucleotide triphosphate hydrolases"/>
    <property type="match status" value="1"/>
</dbReference>
<feature type="region of interest" description="Disordered" evidence="1">
    <location>
        <begin position="759"/>
        <end position="779"/>
    </location>
</feature>
<evidence type="ECO:0000256" key="1">
    <source>
        <dbReference type="SAM" id="MobiDB-lite"/>
    </source>
</evidence>
<dbReference type="AlphaFoldDB" id="A0A419R2N9"/>
<accession>A0A419R2N9</accession>